<feature type="region of interest" description="Disordered" evidence="1">
    <location>
        <begin position="1"/>
        <end position="47"/>
    </location>
</feature>
<evidence type="ECO:0000313" key="3">
    <source>
        <dbReference type="Proteomes" id="UP000799766"/>
    </source>
</evidence>
<dbReference type="EMBL" id="MU001670">
    <property type="protein sequence ID" value="KAF2462191.1"/>
    <property type="molecule type" value="Genomic_DNA"/>
</dbReference>
<organism evidence="2 3">
    <name type="scientific">Lineolata rhizophorae</name>
    <dbReference type="NCBI Taxonomy" id="578093"/>
    <lineage>
        <taxon>Eukaryota</taxon>
        <taxon>Fungi</taxon>
        <taxon>Dikarya</taxon>
        <taxon>Ascomycota</taxon>
        <taxon>Pezizomycotina</taxon>
        <taxon>Dothideomycetes</taxon>
        <taxon>Dothideomycetes incertae sedis</taxon>
        <taxon>Lineolatales</taxon>
        <taxon>Lineolataceae</taxon>
        <taxon>Lineolata</taxon>
    </lineage>
</organism>
<gene>
    <name evidence="2" type="ORF">BDY21DRAFT_9098</name>
</gene>
<accession>A0A6A6PE06</accession>
<keyword evidence="3" id="KW-1185">Reference proteome</keyword>
<protein>
    <submittedName>
        <fullName evidence="2">Uncharacterized protein</fullName>
    </submittedName>
</protein>
<feature type="region of interest" description="Disordered" evidence="1">
    <location>
        <begin position="95"/>
        <end position="114"/>
    </location>
</feature>
<dbReference type="Proteomes" id="UP000799766">
    <property type="component" value="Unassembled WGS sequence"/>
</dbReference>
<evidence type="ECO:0000313" key="2">
    <source>
        <dbReference type="EMBL" id="KAF2462191.1"/>
    </source>
</evidence>
<name>A0A6A6PE06_9PEZI</name>
<sequence>MGDASPCASEKRALPSSRLPPAAASSFPLPSRSLPASSTPRRLPSASCCTEAVSHARRRSSSSVRSFFTLVSNAPPTLEALSPFRSLPSSCFAVNKRPTLPSPDSRSRARSPTLTPAHETLSRQVLAHSPLQHLGLPLHVGNISCRSLYRFSGFNGGHL</sequence>
<dbReference type="AlphaFoldDB" id="A0A6A6PE06"/>
<proteinExistence type="predicted"/>
<evidence type="ECO:0000256" key="1">
    <source>
        <dbReference type="SAM" id="MobiDB-lite"/>
    </source>
</evidence>
<reference evidence="2" key="1">
    <citation type="journal article" date="2020" name="Stud. Mycol.">
        <title>101 Dothideomycetes genomes: a test case for predicting lifestyles and emergence of pathogens.</title>
        <authorList>
            <person name="Haridas S."/>
            <person name="Albert R."/>
            <person name="Binder M."/>
            <person name="Bloem J."/>
            <person name="Labutti K."/>
            <person name="Salamov A."/>
            <person name="Andreopoulos B."/>
            <person name="Baker S."/>
            <person name="Barry K."/>
            <person name="Bills G."/>
            <person name="Bluhm B."/>
            <person name="Cannon C."/>
            <person name="Castanera R."/>
            <person name="Culley D."/>
            <person name="Daum C."/>
            <person name="Ezra D."/>
            <person name="Gonzalez J."/>
            <person name="Henrissat B."/>
            <person name="Kuo A."/>
            <person name="Liang C."/>
            <person name="Lipzen A."/>
            <person name="Lutzoni F."/>
            <person name="Magnuson J."/>
            <person name="Mondo S."/>
            <person name="Nolan M."/>
            <person name="Ohm R."/>
            <person name="Pangilinan J."/>
            <person name="Park H.-J."/>
            <person name="Ramirez L."/>
            <person name="Alfaro M."/>
            <person name="Sun H."/>
            <person name="Tritt A."/>
            <person name="Yoshinaga Y."/>
            <person name="Zwiers L.-H."/>
            <person name="Turgeon B."/>
            <person name="Goodwin S."/>
            <person name="Spatafora J."/>
            <person name="Crous P."/>
            <person name="Grigoriev I."/>
        </authorList>
    </citation>
    <scope>NUCLEOTIDE SEQUENCE</scope>
    <source>
        <strain evidence="2">ATCC 16933</strain>
    </source>
</reference>
<feature type="compositionally biased region" description="Low complexity" evidence="1">
    <location>
        <begin position="14"/>
        <end position="47"/>
    </location>
</feature>